<reference evidence="3" key="1">
    <citation type="submission" date="2023-10" db="EMBL/GenBank/DDBJ databases">
        <authorList>
            <person name="Chen Y."/>
            <person name="Shah S."/>
            <person name="Dougan E. K."/>
            <person name="Thang M."/>
            <person name="Chan C."/>
        </authorList>
    </citation>
    <scope>NUCLEOTIDE SEQUENCE [LARGE SCALE GENOMIC DNA]</scope>
</reference>
<accession>A0ABN9YK86</accession>
<protein>
    <submittedName>
        <fullName evidence="3">Uncharacterized protein</fullName>
    </submittedName>
</protein>
<feature type="region of interest" description="Disordered" evidence="1">
    <location>
        <begin position="197"/>
        <end position="220"/>
    </location>
</feature>
<sequence>MARSLIQCLLTVLLLFAGRASAVLHGGRTAYRSALRGKHVSRTLVSNTTDGKVFWRSTVCVNGQCSTTESTTAPDQLRETSGLDGELDRVDNMFGSDFTRTDGIFGELFPVVDDLFGSPFDGFFGSSSPRLDAISGNNFSQIFDDAAMPMLTGNLSVDGAGMGKINATSTSSSIEQILGEDGQVHYTMTTCSNGECKTVTGEGRPDEQAASKLRAKPSDV</sequence>
<evidence type="ECO:0000313" key="4">
    <source>
        <dbReference type="Proteomes" id="UP001189429"/>
    </source>
</evidence>
<feature type="signal peptide" evidence="2">
    <location>
        <begin position="1"/>
        <end position="22"/>
    </location>
</feature>
<evidence type="ECO:0000313" key="3">
    <source>
        <dbReference type="EMBL" id="CAK0912202.1"/>
    </source>
</evidence>
<keyword evidence="4" id="KW-1185">Reference proteome</keyword>
<keyword evidence="2" id="KW-0732">Signal</keyword>
<name>A0ABN9YK86_9DINO</name>
<evidence type="ECO:0000256" key="2">
    <source>
        <dbReference type="SAM" id="SignalP"/>
    </source>
</evidence>
<gene>
    <name evidence="3" type="ORF">PCOR1329_LOCUS85816</name>
</gene>
<dbReference type="Proteomes" id="UP001189429">
    <property type="component" value="Unassembled WGS sequence"/>
</dbReference>
<dbReference type="EMBL" id="CAUYUJ010022715">
    <property type="protein sequence ID" value="CAK0912202.1"/>
    <property type="molecule type" value="Genomic_DNA"/>
</dbReference>
<evidence type="ECO:0000256" key="1">
    <source>
        <dbReference type="SAM" id="MobiDB-lite"/>
    </source>
</evidence>
<proteinExistence type="predicted"/>
<feature type="chain" id="PRO_5045554511" evidence="2">
    <location>
        <begin position="23"/>
        <end position="220"/>
    </location>
</feature>
<organism evidence="3 4">
    <name type="scientific">Prorocentrum cordatum</name>
    <dbReference type="NCBI Taxonomy" id="2364126"/>
    <lineage>
        <taxon>Eukaryota</taxon>
        <taxon>Sar</taxon>
        <taxon>Alveolata</taxon>
        <taxon>Dinophyceae</taxon>
        <taxon>Prorocentrales</taxon>
        <taxon>Prorocentraceae</taxon>
        <taxon>Prorocentrum</taxon>
    </lineage>
</organism>
<comment type="caution">
    <text evidence="3">The sequence shown here is derived from an EMBL/GenBank/DDBJ whole genome shotgun (WGS) entry which is preliminary data.</text>
</comment>